<feature type="transmembrane region" description="Helical" evidence="6">
    <location>
        <begin position="444"/>
        <end position="470"/>
    </location>
</feature>
<feature type="transmembrane region" description="Helical" evidence="6">
    <location>
        <begin position="18"/>
        <end position="35"/>
    </location>
</feature>
<dbReference type="EMBL" id="JBHSCW010000003">
    <property type="protein sequence ID" value="MFC4351487.1"/>
    <property type="molecule type" value="Genomic_DNA"/>
</dbReference>
<keyword evidence="5 6" id="KW-0472">Membrane</keyword>
<sequence>MKAVLLFQHFLAEERERWGLWLVVGLGSGIALYFSLPFEPWPYLFAVTLPATGIALMLGRRQRWQPAYPVFMLMMIVLGFHLAQVRTHMVAAPVLEKEMAAVSLVAEVIALEPVAGGVRLLLKPQSIEGLEEKMYPHYLRLVSRGDIPQLDTGSRVNALASLAPPPPAAVPGDYDFARNAYFKQIGAVGFTYGPPDVVTSQVSTEQVFSRGRRLQDTWQGWWNEQRQLLADTALSELPGQTGAVTAALLTGQRGAISEATNEAMRHSGLAHLLAISGLHLGLIAGTSFFVVRAFLCLWPAVALRWPVKKIAACCALAMAFCYLFLAGATIPTQRAFIMTGLVLLAVLLDRTALTLRLVGLAALLVLVLSPESLLGASFQMSFAAVTGLVAGYEILRERKASSGSDQDARGRLQKVSGYFLGVGITTVIATLATAPFALYHFNGLASYGLLANLVAVPLTAFWVMPAALLVLLATPLNLAEQLLPLMGAGVDLVLDVAHYISSLPQARLLVPQMPLWGLLLCVGGGLWLCLWGQSWRFVGLPVFAIGLGTPVMADPPDILVSEGFEVIAVADPQGQLALSDLRKARFSSGQWLERRAQDVPLRWPDTGTQKGDWLSCDDLGCLYRKAGTEVALAHTVQAMVEDCLSADILITLKDMPATCRSRKLDGVTLTRLDLWRNGGYAFWLNEKGIRSLSVRKWQGDRPWNPYRNRPQ</sequence>
<evidence type="ECO:0000259" key="8">
    <source>
        <dbReference type="Pfam" id="PF13567"/>
    </source>
</evidence>
<keyword evidence="2" id="KW-1003">Cell membrane</keyword>
<feature type="transmembrane region" description="Helical" evidence="6">
    <location>
        <begin position="99"/>
        <end position="122"/>
    </location>
</feature>
<dbReference type="Pfam" id="PF03772">
    <property type="entry name" value="Competence"/>
    <property type="match status" value="1"/>
</dbReference>
<feature type="domain" description="ComEC/Rec2-related protein" evidence="7">
    <location>
        <begin position="248"/>
        <end position="533"/>
    </location>
</feature>
<keyword evidence="10" id="KW-1185">Reference proteome</keyword>
<feature type="transmembrane region" description="Helical" evidence="6">
    <location>
        <begin position="41"/>
        <end position="58"/>
    </location>
</feature>
<reference evidence="10" key="1">
    <citation type="journal article" date="2019" name="Int. J. Syst. Evol. Microbiol.">
        <title>The Global Catalogue of Microorganisms (GCM) 10K type strain sequencing project: providing services to taxonomists for standard genome sequencing and annotation.</title>
        <authorList>
            <consortium name="The Broad Institute Genomics Platform"/>
            <consortium name="The Broad Institute Genome Sequencing Center for Infectious Disease"/>
            <person name="Wu L."/>
            <person name="Ma J."/>
        </authorList>
    </citation>
    <scope>NUCLEOTIDE SEQUENCE [LARGE SCALE GENOMIC DNA]</scope>
    <source>
        <strain evidence="10">CECT 8472</strain>
    </source>
</reference>
<evidence type="ECO:0000256" key="2">
    <source>
        <dbReference type="ARBA" id="ARBA00022475"/>
    </source>
</evidence>
<feature type="domain" description="DUF4131" evidence="8">
    <location>
        <begin position="39"/>
        <end position="196"/>
    </location>
</feature>
<evidence type="ECO:0000313" key="9">
    <source>
        <dbReference type="EMBL" id="MFC4351487.1"/>
    </source>
</evidence>
<comment type="subcellular location">
    <subcellularLocation>
        <location evidence="1">Cell membrane</location>
        <topology evidence="1">Multi-pass membrane protein</topology>
    </subcellularLocation>
</comment>
<dbReference type="PANTHER" id="PTHR30619">
    <property type="entry name" value="DNA INTERNALIZATION/COMPETENCE PROTEIN COMEC/REC2"/>
    <property type="match status" value="1"/>
</dbReference>
<evidence type="ECO:0000256" key="3">
    <source>
        <dbReference type="ARBA" id="ARBA00022692"/>
    </source>
</evidence>
<evidence type="ECO:0000256" key="6">
    <source>
        <dbReference type="SAM" id="Phobius"/>
    </source>
</evidence>
<dbReference type="Proteomes" id="UP001595799">
    <property type="component" value="Unassembled WGS sequence"/>
</dbReference>
<proteinExistence type="predicted"/>
<evidence type="ECO:0000259" key="7">
    <source>
        <dbReference type="Pfam" id="PF03772"/>
    </source>
</evidence>
<dbReference type="InterPro" id="IPR025405">
    <property type="entry name" value="DUF4131"/>
</dbReference>
<organism evidence="9 10">
    <name type="scientific">Fodinicurvata halophila</name>
    <dbReference type="NCBI Taxonomy" id="1419723"/>
    <lineage>
        <taxon>Bacteria</taxon>
        <taxon>Pseudomonadati</taxon>
        <taxon>Pseudomonadota</taxon>
        <taxon>Alphaproteobacteria</taxon>
        <taxon>Rhodospirillales</taxon>
        <taxon>Rhodovibrionaceae</taxon>
        <taxon>Fodinicurvata</taxon>
    </lineage>
</organism>
<feature type="transmembrane region" description="Helical" evidence="6">
    <location>
        <begin position="342"/>
        <end position="367"/>
    </location>
</feature>
<keyword evidence="4 6" id="KW-1133">Transmembrane helix</keyword>
<comment type="caution">
    <text evidence="9">The sequence shown here is derived from an EMBL/GenBank/DDBJ whole genome shotgun (WGS) entry which is preliminary data.</text>
</comment>
<keyword evidence="3 6" id="KW-0812">Transmembrane</keyword>
<dbReference type="InterPro" id="IPR052159">
    <property type="entry name" value="Competence_DNA_uptake"/>
</dbReference>
<feature type="transmembrane region" description="Helical" evidence="6">
    <location>
        <begin position="307"/>
        <end position="330"/>
    </location>
</feature>
<dbReference type="Pfam" id="PF13567">
    <property type="entry name" value="DUF4131"/>
    <property type="match status" value="1"/>
</dbReference>
<name>A0ABV8UJM9_9PROT</name>
<dbReference type="RefSeq" id="WP_382421818.1">
    <property type="nucleotide sequence ID" value="NZ_JBHSCW010000003.1"/>
</dbReference>
<feature type="transmembrane region" description="Helical" evidence="6">
    <location>
        <begin position="272"/>
        <end position="295"/>
    </location>
</feature>
<dbReference type="NCBIfam" id="TIGR00360">
    <property type="entry name" value="ComEC_N-term"/>
    <property type="match status" value="1"/>
</dbReference>
<dbReference type="PANTHER" id="PTHR30619:SF1">
    <property type="entry name" value="RECOMBINATION PROTEIN 2"/>
    <property type="match status" value="1"/>
</dbReference>
<protein>
    <submittedName>
        <fullName evidence="9">ComEC/Rec2 family competence protein</fullName>
    </submittedName>
</protein>
<evidence type="ECO:0000256" key="4">
    <source>
        <dbReference type="ARBA" id="ARBA00022989"/>
    </source>
</evidence>
<feature type="transmembrane region" description="Helical" evidence="6">
    <location>
        <begin position="70"/>
        <end position="87"/>
    </location>
</feature>
<evidence type="ECO:0000256" key="1">
    <source>
        <dbReference type="ARBA" id="ARBA00004651"/>
    </source>
</evidence>
<accession>A0ABV8UJM9</accession>
<gene>
    <name evidence="9" type="ORF">ACFOW6_08035</name>
</gene>
<feature type="transmembrane region" description="Helical" evidence="6">
    <location>
        <begin position="415"/>
        <end position="438"/>
    </location>
</feature>
<feature type="transmembrane region" description="Helical" evidence="6">
    <location>
        <begin position="373"/>
        <end position="395"/>
    </location>
</feature>
<feature type="transmembrane region" description="Helical" evidence="6">
    <location>
        <begin position="513"/>
        <end position="531"/>
    </location>
</feature>
<dbReference type="InterPro" id="IPR004477">
    <property type="entry name" value="ComEC_N"/>
</dbReference>
<evidence type="ECO:0000313" key="10">
    <source>
        <dbReference type="Proteomes" id="UP001595799"/>
    </source>
</evidence>
<evidence type="ECO:0000256" key="5">
    <source>
        <dbReference type="ARBA" id="ARBA00023136"/>
    </source>
</evidence>